<dbReference type="InterPro" id="IPR029071">
    <property type="entry name" value="Ubiquitin-like_domsf"/>
</dbReference>
<sequence length="101" mass="11326">MTPESPAFLEGPEKGVFQVIICEITEDNPVCFNLRKDVHLSRLKVKYAEVKELDPNCLKLVSDLSTMTPVDETATISSSDLPNPAVLYVLHRPRDLTPLQF</sequence>
<proteinExistence type="predicted"/>
<evidence type="ECO:0000313" key="1">
    <source>
        <dbReference type="EMBL" id="CAE0839442.1"/>
    </source>
</evidence>
<accession>A0A7S4LN24</accession>
<dbReference type="SUPFAM" id="SSF54236">
    <property type="entry name" value="Ubiquitin-like"/>
    <property type="match status" value="1"/>
</dbReference>
<organism evidence="1">
    <name type="scientific">Eutreptiella gymnastica</name>
    <dbReference type="NCBI Taxonomy" id="73025"/>
    <lineage>
        <taxon>Eukaryota</taxon>
        <taxon>Discoba</taxon>
        <taxon>Euglenozoa</taxon>
        <taxon>Euglenida</taxon>
        <taxon>Spirocuta</taxon>
        <taxon>Euglenophyceae</taxon>
        <taxon>Eutreptiales</taxon>
        <taxon>Eutreptiaceae</taxon>
        <taxon>Eutreptiella</taxon>
    </lineage>
</organism>
<reference evidence="1" key="1">
    <citation type="submission" date="2021-01" db="EMBL/GenBank/DDBJ databases">
        <authorList>
            <person name="Corre E."/>
            <person name="Pelletier E."/>
            <person name="Niang G."/>
            <person name="Scheremetjew M."/>
            <person name="Finn R."/>
            <person name="Kale V."/>
            <person name="Holt S."/>
            <person name="Cochrane G."/>
            <person name="Meng A."/>
            <person name="Brown T."/>
            <person name="Cohen L."/>
        </authorList>
    </citation>
    <scope>NUCLEOTIDE SEQUENCE</scope>
    <source>
        <strain evidence="1">CCMP1594</strain>
    </source>
</reference>
<name>A0A7S4LN24_9EUGL</name>
<dbReference type="EMBL" id="HBJA01147698">
    <property type="protein sequence ID" value="CAE0839442.1"/>
    <property type="molecule type" value="Transcribed_RNA"/>
</dbReference>
<gene>
    <name evidence="1" type="ORF">EGYM00163_LOCUS50814</name>
</gene>
<protein>
    <submittedName>
        <fullName evidence="1">Uncharacterized protein</fullName>
    </submittedName>
</protein>
<dbReference type="AlphaFoldDB" id="A0A7S4LN24"/>